<comment type="caution">
    <text evidence="2">The sequence shown here is derived from an EMBL/GenBank/DDBJ whole genome shotgun (WGS) entry which is preliminary data.</text>
</comment>
<proteinExistence type="predicted"/>
<dbReference type="EMBL" id="JBHDLJ010000011">
    <property type="protein sequence ID" value="MFB0835454.1"/>
    <property type="molecule type" value="Genomic_DNA"/>
</dbReference>
<dbReference type="RefSeq" id="WP_373972630.1">
    <property type="nucleotide sequence ID" value="NZ_JBHDLJ010000011.1"/>
</dbReference>
<gene>
    <name evidence="2" type="ORF">ACETWP_12720</name>
</gene>
<evidence type="ECO:0000313" key="2">
    <source>
        <dbReference type="EMBL" id="MFB0835454.1"/>
    </source>
</evidence>
<reference evidence="2 3" key="1">
    <citation type="submission" date="2024-09" db="EMBL/GenBank/DDBJ databases">
        <authorList>
            <person name="Salinas-Garcia M.A."/>
            <person name="Prieme A."/>
        </authorList>
    </citation>
    <scope>NUCLEOTIDE SEQUENCE [LARGE SCALE GENOMIC DNA]</scope>
    <source>
        <strain evidence="2 3">DSM 21081</strain>
    </source>
</reference>
<evidence type="ECO:0000256" key="1">
    <source>
        <dbReference type="SAM" id="MobiDB-lite"/>
    </source>
</evidence>
<protein>
    <submittedName>
        <fullName evidence="2">Uncharacterized protein</fullName>
    </submittedName>
</protein>
<feature type="region of interest" description="Disordered" evidence="1">
    <location>
        <begin position="1"/>
        <end position="31"/>
    </location>
</feature>
<name>A0ABV4UP77_9MICC</name>
<dbReference type="Proteomes" id="UP001575652">
    <property type="component" value="Unassembled WGS sequence"/>
</dbReference>
<keyword evidence="3" id="KW-1185">Reference proteome</keyword>
<accession>A0ABV4UP77</accession>
<organism evidence="2 3">
    <name type="scientific">Arthrobacter halodurans</name>
    <dbReference type="NCBI Taxonomy" id="516699"/>
    <lineage>
        <taxon>Bacteria</taxon>
        <taxon>Bacillati</taxon>
        <taxon>Actinomycetota</taxon>
        <taxon>Actinomycetes</taxon>
        <taxon>Micrococcales</taxon>
        <taxon>Micrococcaceae</taxon>
        <taxon>Arthrobacter</taxon>
    </lineage>
</organism>
<evidence type="ECO:0000313" key="3">
    <source>
        <dbReference type="Proteomes" id="UP001575652"/>
    </source>
</evidence>
<sequence length="68" mass="7145">MTQQDPTPVEPRAADWPGVSPTTGDPGIDARLAPLDELPALPLADHRAAYESVHDDLRAALDDSGAEA</sequence>